<name>A0A2P2R317_RHIMU</name>
<feature type="signal peptide" evidence="1">
    <location>
        <begin position="1"/>
        <end position="22"/>
    </location>
</feature>
<accession>A0A2P2R317</accession>
<dbReference type="AlphaFoldDB" id="A0A2P2R317"/>
<reference evidence="2" key="1">
    <citation type="submission" date="2018-02" db="EMBL/GenBank/DDBJ databases">
        <title>Rhizophora mucronata_Transcriptome.</title>
        <authorList>
            <person name="Meera S.P."/>
            <person name="Sreeshan A."/>
            <person name="Augustine A."/>
        </authorList>
    </citation>
    <scope>NUCLEOTIDE SEQUENCE</scope>
    <source>
        <tissue evidence="2">Leaf</tissue>
    </source>
</reference>
<dbReference type="EMBL" id="GGEC01093086">
    <property type="protein sequence ID" value="MBX73570.1"/>
    <property type="molecule type" value="Transcribed_RNA"/>
</dbReference>
<protein>
    <submittedName>
        <fullName evidence="2">Uncharacterized protein</fullName>
    </submittedName>
</protein>
<keyword evidence="1" id="KW-0732">Signal</keyword>
<evidence type="ECO:0000256" key="1">
    <source>
        <dbReference type="SAM" id="SignalP"/>
    </source>
</evidence>
<evidence type="ECO:0000313" key="2">
    <source>
        <dbReference type="EMBL" id="MBX73570.1"/>
    </source>
</evidence>
<organism evidence="2">
    <name type="scientific">Rhizophora mucronata</name>
    <name type="common">Asiatic mangrove</name>
    <dbReference type="NCBI Taxonomy" id="61149"/>
    <lineage>
        <taxon>Eukaryota</taxon>
        <taxon>Viridiplantae</taxon>
        <taxon>Streptophyta</taxon>
        <taxon>Embryophyta</taxon>
        <taxon>Tracheophyta</taxon>
        <taxon>Spermatophyta</taxon>
        <taxon>Magnoliopsida</taxon>
        <taxon>eudicotyledons</taxon>
        <taxon>Gunneridae</taxon>
        <taxon>Pentapetalae</taxon>
        <taxon>rosids</taxon>
        <taxon>fabids</taxon>
        <taxon>Malpighiales</taxon>
        <taxon>Rhizophoraceae</taxon>
        <taxon>Rhizophora</taxon>
    </lineage>
</organism>
<feature type="chain" id="PRO_5015138131" evidence="1">
    <location>
        <begin position="23"/>
        <end position="80"/>
    </location>
</feature>
<sequence>MEKDIVPWGLCLSLLSLLTVQSRHIIGGYLSLTLCMHSKSMTCTQTQPKQKPLGIPKHRPGQCLIYQSWVSYYVSHSLQH</sequence>
<proteinExistence type="predicted"/>